<evidence type="ECO:0000256" key="8">
    <source>
        <dbReference type="ARBA" id="ARBA00023125"/>
    </source>
</evidence>
<dbReference type="EMBL" id="HBUE01065569">
    <property type="protein sequence ID" value="CAG6470562.1"/>
    <property type="molecule type" value="Transcribed_RNA"/>
</dbReference>
<evidence type="ECO:0000256" key="6">
    <source>
        <dbReference type="ARBA" id="ARBA00022833"/>
    </source>
</evidence>
<dbReference type="InterPro" id="IPR036236">
    <property type="entry name" value="Znf_C2H2_sf"/>
</dbReference>
<evidence type="ECO:0000256" key="2">
    <source>
        <dbReference type="ARBA" id="ARBA00006991"/>
    </source>
</evidence>
<dbReference type="GO" id="GO:0045944">
    <property type="term" value="P:positive regulation of transcription by RNA polymerase II"/>
    <property type="evidence" value="ECO:0007669"/>
    <property type="project" value="UniProtKB-ARBA"/>
</dbReference>
<proteinExistence type="inferred from homology"/>
<dbReference type="Pfam" id="PF13912">
    <property type="entry name" value="zf-C2H2_6"/>
    <property type="match status" value="1"/>
</dbReference>
<dbReference type="Gene3D" id="3.30.160.60">
    <property type="entry name" value="Classic Zinc Finger"/>
    <property type="match status" value="6"/>
</dbReference>
<dbReference type="FunFam" id="3.30.160.60:FF:000185">
    <property type="entry name" value="zinc finger protein 319"/>
    <property type="match status" value="1"/>
</dbReference>
<evidence type="ECO:0000256" key="1">
    <source>
        <dbReference type="ARBA" id="ARBA00004123"/>
    </source>
</evidence>
<keyword evidence="5 11" id="KW-0863">Zinc-finger</keyword>
<dbReference type="InterPro" id="IPR013087">
    <property type="entry name" value="Znf_C2H2_type"/>
</dbReference>
<feature type="domain" description="C2H2-type" evidence="12">
    <location>
        <begin position="200"/>
        <end position="227"/>
    </location>
</feature>
<evidence type="ECO:0000256" key="7">
    <source>
        <dbReference type="ARBA" id="ARBA00023015"/>
    </source>
</evidence>
<evidence type="ECO:0000256" key="10">
    <source>
        <dbReference type="ARBA" id="ARBA00023242"/>
    </source>
</evidence>
<dbReference type="Pfam" id="PF12874">
    <property type="entry name" value="zf-met"/>
    <property type="match status" value="1"/>
</dbReference>
<evidence type="ECO:0000259" key="12">
    <source>
        <dbReference type="PROSITE" id="PS50157"/>
    </source>
</evidence>
<keyword evidence="4" id="KW-0677">Repeat</keyword>
<keyword evidence="7" id="KW-0805">Transcription regulation</keyword>
<dbReference type="Pfam" id="PF00096">
    <property type="entry name" value="zf-C2H2"/>
    <property type="match status" value="2"/>
</dbReference>
<organism evidence="13">
    <name type="scientific">Culex pipiens</name>
    <name type="common">House mosquito</name>
    <dbReference type="NCBI Taxonomy" id="7175"/>
    <lineage>
        <taxon>Eukaryota</taxon>
        <taxon>Metazoa</taxon>
        <taxon>Ecdysozoa</taxon>
        <taxon>Arthropoda</taxon>
        <taxon>Hexapoda</taxon>
        <taxon>Insecta</taxon>
        <taxon>Pterygota</taxon>
        <taxon>Neoptera</taxon>
        <taxon>Endopterygota</taxon>
        <taxon>Diptera</taxon>
        <taxon>Nematocera</taxon>
        <taxon>Culicoidea</taxon>
        <taxon>Culicidae</taxon>
        <taxon>Culicinae</taxon>
        <taxon>Culicini</taxon>
        <taxon>Culex</taxon>
        <taxon>Culex</taxon>
    </lineage>
</organism>
<reference evidence="13" key="1">
    <citation type="submission" date="2021-05" db="EMBL/GenBank/DDBJ databases">
        <authorList>
            <person name="Alioto T."/>
            <person name="Alioto T."/>
            <person name="Gomez Garrido J."/>
        </authorList>
    </citation>
    <scope>NUCLEOTIDE SEQUENCE</scope>
</reference>
<name>A0A8D8FFA7_CULPI</name>
<evidence type="ECO:0000256" key="11">
    <source>
        <dbReference type="PROSITE-ProRule" id="PRU00042"/>
    </source>
</evidence>
<keyword evidence="10" id="KW-0539">Nucleus</keyword>
<keyword evidence="9" id="KW-0804">Transcription</keyword>
<dbReference type="SMART" id="SM00355">
    <property type="entry name" value="ZnF_C2H2"/>
    <property type="match status" value="9"/>
</dbReference>
<feature type="domain" description="C2H2-type" evidence="12">
    <location>
        <begin position="155"/>
        <end position="182"/>
    </location>
</feature>
<evidence type="ECO:0000256" key="3">
    <source>
        <dbReference type="ARBA" id="ARBA00022723"/>
    </source>
</evidence>
<dbReference type="GO" id="GO:0000978">
    <property type="term" value="F:RNA polymerase II cis-regulatory region sequence-specific DNA binding"/>
    <property type="evidence" value="ECO:0007669"/>
    <property type="project" value="TreeGrafter"/>
</dbReference>
<feature type="domain" description="C2H2-type" evidence="12">
    <location>
        <begin position="256"/>
        <end position="283"/>
    </location>
</feature>
<dbReference type="SUPFAM" id="SSF57667">
    <property type="entry name" value="beta-beta-alpha zinc fingers"/>
    <property type="match status" value="4"/>
</dbReference>
<evidence type="ECO:0000313" key="13">
    <source>
        <dbReference type="EMBL" id="CAG6470562.1"/>
    </source>
</evidence>
<comment type="subcellular location">
    <subcellularLocation>
        <location evidence="1">Nucleus</location>
    </subcellularLocation>
</comment>
<dbReference type="AlphaFoldDB" id="A0A8D8FFA7"/>
<feature type="domain" description="C2H2-type" evidence="12">
    <location>
        <begin position="228"/>
        <end position="255"/>
    </location>
</feature>
<dbReference type="GO" id="GO:0005634">
    <property type="term" value="C:nucleus"/>
    <property type="evidence" value="ECO:0007669"/>
    <property type="project" value="UniProtKB-SubCell"/>
</dbReference>
<comment type="similarity">
    <text evidence="2">Belongs to the krueppel C2H2-type zinc-finger protein family.</text>
</comment>
<dbReference type="PROSITE" id="PS50157">
    <property type="entry name" value="ZINC_FINGER_C2H2_2"/>
    <property type="match status" value="8"/>
</dbReference>
<dbReference type="InterPro" id="IPR050329">
    <property type="entry name" value="GLI_C2H2-zinc-finger"/>
</dbReference>
<dbReference type="FunFam" id="3.30.160.60:FF:000446">
    <property type="entry name" value="Zinc finger protein"/>
    <property type="match status" value="1"/>
</dbReference>
<sequence>MTWTRAGTVFCADRTDKVYFEHNDDDGPPELDGETVEYVEEADLISESVVDERDFVYNCNACNRTFHSVEEHIREHHREEQVMVEVEEEAEGSRIDEKAFGFKEVSDEDEVIDAGNDFKCTVCHTLLKSARSLKLHMKMHDPKKIGVHIRNQSENHCQPCNRSFSDSKHFLLHMAGHENNEFETEQPEPGISAEINSGGYPCSYCGKRFKRPYEKVKHERVHSGERPYSCEVCGKRFRVSSCLAVHRRTHDDTRPFVCPHCKKSFKIPSIYNHHLKTHSDARPYQCSLCPKAFKTAVSLHGHRKTHTKPFPCDECGRPFGSLYQARKHVEQVHQGSGKASHGCGICGAVYGRTAALKEHLRDVHWTMEVVEEECIVMEEEVDCE</sequence>
<protein>
    <submittedName>
        <fullName evidence="13">Zinc finger protein 184</fullName>
    </submittedName>
</protein>
<dbReference type="GO" id="GO:0000981">
    <property type="term" value="F:DNA-binding transcription factor activity, RNA polymerase II-specific"/>
    <property type="evidence" value="ECO:0007669"/>
    <property type="project" value="TreeGrafter"/>
</dbReference>
<feature type="domain" description="C2H2-type" evidence="12">
    <location>
        <begin position="284"/>
        <end position="311"/>
    </location>
</feature>
<dbReference type="GO" id="GO:0008270">
    <property type="term" value="F:zinc ion binding"/>
    <property type="evidence" value="ECO:0007669"/>
    <property type="project" value="UniProtKB-KW"/>
</dbReference>
<dbReference type="PROSITE" id="PS00028">
    <property type="entry name" value="ZINC_FINGER_C2H2_1"/>
    <property type="match status" value="8"/>
</dbReference>
<keyword evidence="8" id="KW-0238">DNA-binding</keyword>
<feature type="domain" description="C2H2-type" evidence="12">
    <location>
        <begin position="310"/>
        <end position="338"/>
    </location>
</feature>
<evidence type="ECO:0000256" key="9">
    <source>
        <dbReference type="ARBA" id="ARBA00023163"/>
    </source>
</evidence>
<feature type="domain" description="C2H2-type" evidence="12">
    <location>
        <begin position="118"/>
        <end position="145"/>
    </location>
</feature>
<keyword evidence="6" id="KW-0862">Zinc</keyword>
<dbReference type="PANTHER" id="PTHR19818:SF139">
    <property type="entry name" value="PAIR-RULE PROTEIN ODD-PAIRED"/>
    <property type="match status" value="1"/>
</dbReference>
<dbReference type="PANTHER" id="PTHR19818">
    <property type="entry name" value="ZINC FINGER PROTEIN ZIC AND GLI"/>
    <property type="match status" value="1"/>
</dbReference>
<feature type="domain" description="C2H2-type" evidence="12">
    <location>
        <begin position="341"/>
        <end position="364"/>
    </location>
</feature>
<evidence type="ECO:0000256" key="5">
    <source>
        <dbReference type="ARBA" id="ARBA00022771"/>
    </source>
</evidence>
<keyword evidence="3" id="KW-0479">Metal-binding</keyword>
<accession>A0A8D8FFA7</accession>
<evidence type="ECO:0000256" key="4">
    <source>
        <dbReference type="ARBA" id="ARBA00022737"/>
    </source>
</evidence>